<feature type="compositionally biased region" description="Basic and acidic residues" evidence="1">
    <location>
        <begin position="83"/>
        <end position="92"/>
    </location>
</feature>
<organism evidence="2 3">
    <name type="scientific">Cucurbita argyrosperma subsp. sororia</name>
    <dbReference type="NCBI Taxonomy" id="37648"/>
    <lineage>
        <taxon>Eukaryota</taxon>
        <taxon>Viridiplantae</taxon>
        <taxon>Streptophyta</taxon>
        <taxon>Embryophyta</taxon>
        <taxon>Tracheophyta</taxon>
        <taxon>Spermatophyta</taxon>
        <taxon>Magnoliopsida</taxon>
        <taxon>eudicotyledons</taxon>
        <taxon>Gunneridae</taxon>
        <taxon>Pentapetalae</taxon>
        <taxon>rosids</taxon>
        <taxon>fabids</taxon>
        <taxon>Cucurbitales</taxon>
        <taxon>Cucurbitaceae</taxon>
        <taxon>Cucurbiteae</taxon>
        <taxon>Cucurbita</taxon>
    </lineage>
</organism>
<reference evidence="2 3" key="1">
    <citation type="journal article" date="2021" name="Hortic Res">
        <title>The domestication of Cucurbita argyrosperma as revealed by the genome of its wild relative.</title>
        <authorList>
            <person name="Barrera-Redondo J."/>
            <person name="Sanchez-de la Vega G."/>
            <person name="Aguirre-Liguori J.A."/>
            <person name="Castellanos-Morales G."/>
            <person name="Gutierrez-Guerrero Y.T."/>
            <person name="Aguirre-Dugua X."/>
            <person name="Aguirre-Planter E."/>
            <person name="Tenaillon M.I."/>
            <person name="Lira-Saade R."/>
            <person name="Eguiarte L.E."/>
        </authorList>
    </citation>
    <scope>NUCLEOTIDE SEQUENCE [LARGE SCALE GENOMIC DNA]</scope>
    <source>
        <strain evidence="2">JBR-2021</strain>
    </source>
</reference>
<protein>
    <submittedName>
        <fullName evidence="2">Flowering time control protein FCA</fullName>
    </submittedName>
</protein>
<comment type="caution">
    <text evidence="2">The sequence shown here is derived from an EMBL/GenBank/DDBJ whole genome shotgun (WGS) entry which is preliminary data.</text>
</comment>
<name>A0AAV6M3W6_9ROSI</name>
<dbReference type="EMBL" id="JAGKQH010000017">
    <property type="protein sequence ID" value="KAG6575134.1"/>
    <property type="molecule type" value="Genomic_DNA"/>
</dbReference>
<feature type="compositionally biased region" description="Polar residues" evidence="1">
    <location>
        <begin position="235"/>
        <end position="275"/>
    </location>
</feature>
<dbReference type="Proteomes" id="UP000685013">
    <property type="component" value="Chromosome 17"/>
</dbReference>
<feature type="region of interest" description="Disordered" evidence="1">
    <location>
        <begin position="235"/>
        <end position="288"/>
    </location>
</feature>
<feature type="compositionally biased region" description="Low complexity" evidence="1">
    <location>
        <begin position="205"/>
        <end position="221"/>
    </location>
</feature>
<gene>
    <name evidence="2" type="primary">FCA</name>
    <name evidence="2" type="ORF">SDJN03_25773</name>
</gene>
<evidence type="ECO:0000256" key="1">
    <source>
        <dbReference type="SAM" id="MobiDB-lite"/>
    </source>
</evidence>
<sequence length="417" mass="45410">MQDVVLFCKIYNPQKKLIEQLGTCTINIPFLGEQAQFKFDMLMESRSVSVQLSSNCFVGSLNKQASEKEVKEGCDQPLSVRFADPKKPRSGDSRGTPAFGGPGFGSRFQAPGPSSSWSQKFGEVPSIFLIMLLICFVLLADQCLILVNLWVIEFQSMYEVSGHLLMLVLFPFGGQLPPRSSEMGLGPLNLGGPGSGFRGPNPGLASPASSASQQSASQHPSLGLQASPVLKAVQSTTQLPPSSQLHPHGPSYSQPHSTAALSQQHNQPQNFNSSGRLPFSQPAPSQELPSIGAQFPYLRLWSSRPRQNSPSVQVATQELSTTKNKLSHAMFSSISPSKAFSSELHSSQLPGRYNHLSKAQTLQQPVAQDYHNQKEGTYTKLQTANSSVNDPTRFHQELEMDHEIYRSAGASAIEVVR</sequence>
<dbReference type="AlphaFoldDB" id="A0AAV6M3W6"/>
<proteinExistence type="predicted"/>
<feature type="region of interest" description="Disordered" evidence="1">
    <location>
        <begin position="183"/>
        <end position="221"/>
    </location>
</feature>
<keyword evidence="3" id="KW-1185">Reference proteome</keyword>
<accession>A0AAV6M3W6</accession>
<evidence type="ECO:0000313" key="3">
    <source>
        <dbReference type="Proteomes" id="UP000685013"/>
    </source>
</evidence>
<feature type="non-terminal residue" evidence="2">
    <location>
        <position position="1"/>
    </location>
</feature>
<feature type="region of interest" description="Disordered" evidence="1">
    <location>
        <begin position="80"/>
        <end position="103"/>
    </location>
</feature>
<evidence type="ECO:0000313" key="2">
    <source>
        <dbReference type="EMBL" id="KAG6575134.1"/>
    </source>
</evidence>